<dbReference type="AlphaFoldDB" id="A0A9E7UBX6"/>
<dbReference type="RefSeq" id="WP_260594722.1">
    <property type="nucleotide sequence ID" value="NZ_CP104003.1"/>
</dbReference>
<name>A0A9E7UBX6_9EURY</name>
<proteinExistence type="predicted"/>
<feature type="region of interest" description="Disordered" evidence="1">
    <location>
        <begin position="51"/>
        <end position="72"/>
    </location>
</feature>
<evidence type="ECO:0008006" key="4">
    <source>
        <dbReference type="Google" id="ProtNLM"/>
    </source>
</evidence>
<gene>
    <name evidence="2" type="ORF">N0B31_04895</name>
</gene>
<sequence length="72" mass="8069">MSVSGLCEVCERREVVGGCERCGKLVCAKHVDEETGYCTACYAEVYGHREAHERGGDRDERDHPDGVGEYRF</sequence>
<dbReference type="KEGG" id="ssai:N0B31_04895"/>
<dbReference type="EMBL" id="CP104003">
    <property type="protein sequence ID" value="UWM55622.1"/>
    <property type="molecule type" value="Genomic_DNA"/>
</dbReference>
<evidence type="ECO:0000256" key="1">
    <source>
        <dbReference type="SAM" id="MobiDB-lite"/>
    </source>
</evidence>
<organism evidence="2 3">
    <name type="scientific">Salinirubellus salinus</name>
    <dbReference type="NCBI Taxonomy" id="1364945"/>
    <lineage>
        <taxon>Archaea</taxon>
        <taxon>Methanobacteriati</taxon>
        <taxon>Methanobacteriota</taxon>
        <taxon>Stenosarchaea group</taxon>
        <taxon>Halobacteria</taxon>
        <taxon>Halobacteriales</taxon>
        <taxon>Natronomonadaceae</taxon>
        <taxon>Salinirubellus</taxon>
    </lineage>
</organism>
<protein>
    <recommendedName>
        <fullName evidence="4">B box-type domain-containing protein</fullName>
    </recommendedName>
</protein>
<accession>A0A9E7UBX6</accession>
<evidence type="ECO:0000313" key="3">
    <source>
        <dbReference type="Proteomes" id="UP001057580"/>
    </source>
</evidence>
<dbReference type="GeneID" id="74941735"/>
<dbReference type="Proteomes" id="UP001057580">
    <property type="component" value="Chromosome"/>
</dbReference>
<keyword evidence="3" id="KW-1185">Reference proteome</keyword>
<reference evidence="2" key="1">
    <citation type="submission" date="2022-09" db="EMBL/GenBank/DDBJ databases">
        <title>Diverse halophilic archaea isolated from saline environments.</title>
        <authorList>
            <person name="Cui H.-L."/>
        </authorList>
    </citation>
    <scope>NUCLEOTIDE SEQUENCE</scope>
    <source>
        <strain evidence="2">ZS-35-S2</strain>
    </source>
</reference>
<evidence type="ECO:0000313" key="2">
    <source>
        <dbReference type="EMBL" id="UWM55622.1"/>
    </source>
</evidence>